<name>A0A101XRI1_9BACL</name>
<accession>A0A101XRI1</accession>
<gene>
    <name evidence="1" type="ORF">ATW55_14780</name>
</gene>
<proteinExistence type="predicted"/>
<sequence length="109" mass="12363">MLFEWVRQSWLRLSIHHGTAIMKPLWIGIAFIAFALVAALFDIRERRIPNVLNLFGLGLFLALIFAKVYSTAAKKYVVRWLPTDTKKGTAIVVFVHVSSILLCAVMSLF</sequence>
<dbReference type="AlphaFoldDB" id="A0A101XRI1"/>
<keyword evidence="2" id="KW-1185">Reference proteome</keyword>
<dbReference type="Proteomes" id="UP000053557">
    <property type="component" value="Unassembled WGS sequence"/>
</dbReference>
<reference evidence="1 2" key="1">
    <citation type="submission" date="2015-12" db="EMBL/GenBank/DDBJ databases">
        <title>Draft genome sequence of Acidibacillus ferrooxidans ITV001, isolated from a chalcopyrite acid mine drainage site in Brazil.</title>
        <authorList>
            <person name="Dall'Agnol H."/>
            <person name="Nancucheo I."/>
            <person name="Johnson B."/>
            <person name="Oliveira R."/>
            <person name="Leite L."/>
            <person name="Pylro V."/>
            <person name="Nunes G.L."/>
            <person name="Tzotzos G."/>
            <person name="Fernandes G.R."/>
            <person name="Dutra J."/>
            <person name="Orellana S.C."/>
            <person name="Oliveira G."/>
        </authorList>
    </citation>
    <scope>NUCLEOTIDE SEQUENCE [LARGE SCALE GENOMIC DNA]</scope>
    <source>
        <strain evidence="2">ITV01</strain>
    </source>
</reference>
<comment type="caution">
    <text evidence="1">The sequence shown here is derived from an EMBL/GenBank/DDBJ whole genome shotgun (WGS) entry which is preliminary data.</text>
</comment>
<dbReference type="Gene3D" id="1.20.120.1220">
    <property type="match status" value="1"/>
</dbReference>
<evidence type="ECO:0000313" key="1">
    <source>
        <dbReference type="EMBL" id="KUO96191.1"/>
    </source>
</evidence>
<dbReference type="EMBL" id="LPVJ01000023">
    <property type="protein sequence ID" value="KUO96191.1"/>
    <property type="molecule type" value="Genomic_DNA"/>
</dbReference>
<protein>
    <submittedName>
        <fullName evidence="1">Uncharacterized protein</fullName>
    </submittedName>
</protein>
<organism evidence="1 2">
    <name type="scientific">Ferroacidibacillus organovorans</name>
    <dbReference type="NCBI Taxonomy" id="1765683"/>
    <lineage>
        <taxon>Bacteria</taxon>
        <taxon>Bacillati</taxon>
        <taxon>Bacillota</taxon>
        <taxon>Bacilli</taxon>
        <taxon>Bacillales</taxon>
        <taxon>Alicyclobacillaceae</taxon>
        <taxon>Ferroacidibacillus</taxon>
    </lineage>
</organism>
<evidence type="ECO:0000313" key="2">
    <source>
        <dbReference type="Proteomes" id="UP000053557"/>
    </source>
</evidence>
<dbReference type="RefSeq" id="WP_067714730.1">
    <property type="nucleotide sequence ID" value="NZ_LPVJ01000023.1"/>
</dbReference>